<accession>R4XDZ2</accession>
<keyword evidence="4" id="KW-1185">Reference proteome</keyword>
<feature type="transmembrane region" description="Helical" evidence="2">
    <location>
        <begin position="49"/>
        <end position="70"/>
    </location>
</feature>
<dbReference type="Proteomes" id="UP000013776">
    <property type="component" value="Unassembled WGS sequence"/>
</dbReference>
<feature type="transmembrane region" description="Helical" evidence="2">
    <location>
        <begin position="144"/>
        <end position="162"/>
    </location>
</feature>
<keyword evidence="2" id="KW-0472">Membrane</keyword>
<keyword evidence="2" id="KW-0812">Transmembrane</keyword>
<name>R4XDZ2_TAPDE</name>
<dbReference type="STRING" id="1097556.R4XDZ2"/>
<evidence type="ECO:0000256" key="2">
    <source>
        <dbReference type="SAM" id="Phobius"/>
    </source>
</evidence>
<dbReference type="AlphaFoldDB" id="R4XDZ2"/>
<protein>
    <submittedName>
        <fullName evidence="3">Uncharacterized protein</fullName>
    </submittedName>
</protein>
<evidence type="ECO:0000256" key="1">
    <source>
        <dbReference type="SAM" id="MobiDB-lite"/>
    </source>
</evidence>
<feature type="transmembrane region" description="Helical" evidence="2">
    <location>
        <begin position="174"/>
        <end position="195"/>
    </location>
</feature>
<keyword evidence="2" id="KW-1133">Transmembrane helix</keyword>
<proteinExistence type="predicted"/>
<feature type="region of interest" description="Disordered" evidence="1">
    <location>
        <begin position="119"/>
        <end position="139"/>
    </location>
</feature>
<feature type="compositionally biased region" description="Polar residues" evidence="1">
    <location>
        <begin position="120"/>
        <end position="134"/>
    </location>
</feature>
<gene>
    <name evidence="3" type="ORF">TAPDE_002720</name>
</gene>
<dbReference type="PANTHER" id="PTHR39605:SF1">
    <property type="entry name" value="MAJOR FACILITATOR SUPERFAMILY (MFS) PROFILE DOMAIN-CONTAINING PROTEIN"/>
    <property type="match status" value="1"/>
</dbReference>
<dbReference type="VEuPathDB" id="FungiDB:TAPDE_002720"/>
<dbReference type="eggNOG" id="ENOG502S7E3">
    <property type="taxonomic scope" value="Eukaryota"/>
</dbReference>
<comment type="caution">
    <text evidence="3">The sequence shown here is derived from an EMBL/GenBank/DDBJ whole genome shotgun (WGS) entry which is preliminary data.</text>
</comment>
<dbReference type="EMBL" id="CAHR02000094">
    <property type="protein sequence ID" value="CCG82630.1"/>
    <property type="molecule type" value="Genomic_DNA"/>
</dbReference>
<dbReference type="PANTHER" id="PTHR39605">
    <property type="entry name" value="MAJOR FACILITATOR SUPERFAMILY (MFS) PROFILE DOMAIN-CONTAINING PROTEIN"/>
    <property type="match status" value="1"/>
</dbReference>
<sequence>MDDVGGVRCARAKANGTRRGTYTSIFSTTPKKRPKNRNTTTTREKMDVFVFYSAATAAWDVIQGLTLFFGPTLISTLLKSEFTNPSELERYLCKALGLTVATLGILCLLLSGSVPLSSSMRGNQTGDAASTTEQGQGGHRTSPYLVPTLWITVLHHGALAFLMYAHGLTGGSTFYAGTTISGFLCLVGAWCGLFATSGGVISRDTVLDDQGRKRNSGFPFKNTVNDESKRK</sequence>
<organism evidence="3 4">
    <name type="scientific">Taphrina deformans (strain PYCC 5710 / ATCC 11124 / CBS 356.35 / IMI 108563 / JCM 9778 / NBRC 8474)</name>
    <name type="common">Peach leaf curl fungus</name>
    <name type="synonym">Lalaria deformans</name>
    <dbReference type="NCBI Taxonomy" id="1097556"/>
    <lineage>
        <taxon>Eukaryota</taxon>
        <taxon>Fungi</taxon>
        <taxon>Dikarya</taxon>
        <taxon>Ascomycota</taxon>
        <taxon>Taphrinomycotina</taxon>
        <taxon>Taphrinomycetes</taxon>
        <taxon>Taphrinales</taxon>
        <taxon>Taphrinaceae</taxon>
        <taxon>Taphrina</taxon>
    </lineage>
</organism>
<evidence type="ECO:0000313" key="4">
    <source>
        <dbReference type="Proteomes" id="UP000013776"/>
    </source>
</evidence>
<reference evidence="3 4" key="1">
    <citation type="journal article" date="2013" name="MBio">
        <title>Genome sequencing of the plant pathogen Taphrina deformans, the causal agent of peach leaf curl.</title>
        <authorList>
            <person name="Cisse O.H."/>
            <person name="Almeida J.M.G.C.F."/>
            <person name="Fonseca A."/>
            <person name="Kumar A.A."/>
            <person name="Salojaervi J."/>
            <person name="Overmyer K."/>
            <person name="Hauser P.M."/>
            <person name="Pagni M."/>
        </authorList>
    </citation>
    <scope>NUCLEOTIDE SEQUENCE [LARGE SCALE GENOMIC DNA]</scope>
    <source>
        <strain evidence="4">PYCC 5710 / ATCC 11124 / CBS 356.35 / IMI 108563 / JCM 9778 / NBRC 8474</strain>
    </source>
</reference>
<dbReference type="OrthoDB" id="2550114at2759"/>
<evidence type="ECO:0000313" key="3">
    <source>
        <dbReference type="EMBL" id="CCG82630.1"/>
    </source>
</evidence>
<feature type="transmembrane region" description="Helical" evidence="2">
    <location>
        <begin position="91"/>
        <end position="111"/>
    </location>
</feature>